<sequence length="451" mass="47664">PARSSGSPSGVLPSGTTQATLSLTTDENATCKYSTTAGTPYSSMPNTLSATGGVSHSTTVTGLTDGNTYTYYIRCQDAVGNVNADDFIIAFSIASPAPSSYNLSGWAWSGTVGWQSFNSTNQGGSVDYGVNADSGGIMSGYAWSDQVGWISFNETSGCQTDPDCQAKLSLATGEVSGWARARTPVGHPQAGGWDGWIHLRGTAVNGDPYGVSVSGCDWDGWAWGADVVGWVHFKGLSYGVLGSGTACVNPTPICGNGVAEGDEQCDGSDLRGATCASLGFKGGPLSCTTPPATTCLYDTTACTAYQCSDGFDNDSDTFIDFPNDPGCYSSTDDDERNSSVQCDDGLDNDGDLFIDYPTDVGCSSPADNDERNQCSDGIDNDFDEKIDYSSINPVNPDPGCSSSEDNDERDLKYREVFTPFIYSVASALRFEGGFSTIQEWITNYLFHHQLF</sequence>
<gene>
    <name evidence="1" type="ORF">UW53_C0024G0001</name>
</gene>
<proteinExistence type="predicted"/>
<reference evidence="1 2" key="1">
    <citation type="journal article" date="2015" name="Nature">
        <title>rRNA introns, odd ribosomes, and small enigmatic genomes across a large radiation of phyla.</title>
        <authorList>
            <person name="Brown C.T."/>
            <person name="Hug L.A."/>
            <person name="Thomas B.C."/>
            <person name="Sharon I."/>
            <person name="Castelle C.J."/>
            <person name="Singh A."/>
            <person name="Wilkins M.J."/>
            <person name="Williams K.H."/>
            <person name="Banfield J.F."/>
        </authorList>
    </citation>
    <scope>NUCLEOTIDE SEQUENCE [LARGE SCALE GENOMIC DNA]</scope>
</reference>
<dbReference type="Gene3D" id="2.60.40.10">
    <property type="entry name" value="Immunoglobulins"/>
    <property type="match status" value="1"/>
</dbReference>
<dbReference type="InterPro" id="IPR013783">
    <property type="entry name" value="Ig-like_fold"/>
</dbReference>
<protein>
    <recommendedName>
        <fullName evidence="3">Fibronectin type-III domain-containing protein</fullName>
    </recommendedName>
</protein>
<organism evidence="1 2">
    <name type="scientific">Candidatus Giovannonibacteria bacterium GW2011_GWA1_44_25</name>
    <dbReference type="NCBI Taxonomy" id="1618645"/>
    <lineage>
        <taxon>Bacteria</taxon>
        <taxon>Candidatus Giovannoniibacteriota</taxon>
    </lineage>
</organism>
<dbReference type="AlphaFoldDB" id="A0A0G1IJK3"/>
<evidence type="ECO:0000313" key="2">
    <source>
        <dbReference type="Proteomes" id="UP000034087"/>
    </source>
</evidence>
<name>A0A0G1IJK3_9BACT</name>
<comment type="caution">
    <text evidence="1">The sequence shown here is derived from an EMBL/GenBank/DDBJ whole genome shotgun (WGS) entry which is preliminary data.</text>
</comment>
<evidence type="ECO:0008006" key="3">
    <source>
        <dbReference type="Google" id="ProtNLM"/>
    </source>
</evidence>
<feature type="non-terminal residue" evidence="1">
    <location>
        <position position="1"/>
    </location>
</feature>
<dbReference type="Proteomes" id="UP000034087">
    <property type="component" value="Unassembled WGS sequence"/>
</dbReference>
<dbReference type="EMBL" id="LCIR01000024">
    <property type="protein sequence ID" value="KKT59033.1"/>
    <property type="molecule type" value="Genomic_DNA"/>
</dbReference>
<evidence type="ECO:0000313" key="1">
    <source>
        <dbReference type="EMBL" id="KKT59033.1"/>
    </source>
</evidence>
<accession>A0A0G1IJK3</accession>